<dbReference type="PROSITE" id="PS00108">
    <property type="entry name" value="PROTEIN_KINASE_ST"/>
    <property type="match status" value="1"/>
</dbReference>
<dbReference type="Gene3D" id="3.30.200.20">
    <property type="entry name" value="Phosphorylase Kinase, domain 1"/>
    <property type="match status" value="2"/>
</dbReference>
<keyword evidence="5 11" id="KW-0418">Kinase</keyword>
<evidence type="ECO:0000256" key="1">
    <source>
        <dbReference type="ARBA" id="ARBA00022527"/>
    </source>
</evidence>
<dbReference type="SMART" id="SM00220">
    <property type="entry name" value="S_TKc"/>
    <property type="match status" value="1"/>
</dbReference>
<keyword evidence="4 7" id="KW-0547">Nucleotide-binding</keyword>
<dbReference type="EMBL" id="GG745332">
    <property type="protein sequence ID" value="KNE58143.1"/>
    <property type="molecule type" value="Genomic_DNA"/>
</dbReference>
<keyword evidence="1 8" id="KW-0723">Serine/threonine-protein kinase</keyword>
<reference evidence="12" key="2">
    <citation type="submission" date="2009-11" db="EMBL/GenBank/DDBJ databases">
        <title>The Genome Sequence of Allomyces macrogynus strain ATCC 38327.</title>
        <authorList>
            <consortium name="The Broad Institute Genome Sequencing Platform"/>
            <person name="Russ C."/>
            <person name="Cuomo C."/>
            <person name="Shea T."/>
            <person name="Young S.K."/>
            <person name="Zeng Q."/>
            <person name="Koehrsen M."/>
            <person name="Haas B."/>
            <person name="Borodovsky M."/>
            <person name="Guigo R."/>
            <person name="Alvarado L."/>
            <person name="Berlin A."/>
            <person name="Borenstein D."/>
            <person name="Chen Z."/>
            <person name="Engels R."/>
            <person name="Freedman E."/>
            <person name="Gellesch M."/>
            <person name="Goldberg J."/>
            <person name="Griggs A."/>
            <person name="Gujja S."/>
            <person name="Heiman D."/>
            <person name="Hepburn T."/>
            <person name="Howarth C."/>
            <person name="Jen D."/>
            <person name="Larson L."/>
            <person name="Lewis B."/>
            <person name="Mehta T."/>
            <person name="Park D."/>
            <person name="Pearson M."/>
            <person name="Roberts A."/>
            <person name="Saif S."/>
            <person name="Shenoy N."/>
            <person name="Sisk P."/>
            <person name="Stolte C."/>
            <person name="Sykes S."/>
            <person name="Walk T."/>
            <person name="White J."/>
            <person name="Yandava C."/>
            <person name="Burger G."/>
            <person name="Gray M.W."/>
            <person name="Holland P.W.H."/>
            <person name="King N."/>
            <person name="Lang F.B.F."/>
            <person name="Roger A.J."/>
            <person name="Ruiz-Trillo I."/>
            <person name="Lander E."/>
            <person name="Nusbaum C."/>
        </authorList>
    </citation>
    <scope>NUCLEOTIDE SEQUENCE [LARGE SCALE GENOMIC DNA]</scope>
    <source>
        <strain evidence="12">ATCC 38327</strain>
    </source>
</reference>
<dbReference type="OrthoDB" id="63267at2759"/>
<protein>
    <submittedName>
        <fullName evidence="11">AGC/RSK protein kinase</fullName>
    </submittedName>
</protein>
<dbReference type="SUPFAM" id="SSF56112">
    <property type="entry name" value="Protein kinase-like (PK-like)"/>
    <property type="match status" value="1"/>
</dbReference>
<name>A0A0L0S6C0_ALLM3</name>
<feature type="binding site" evidence="7">
    <location>
        <position position="100"/>
    </location>
    <ligand>
        <name>ATP</name>
        <dbReference type="ChEBI" id="CHEBI:30616"/>
    </ligand>
</feature>
<keyword evidence="12" id="KW-1185">Reference proteome</keyword>
<evidence type="ECO:0000256" key="4">
    <source>
        <dbReference type="ARBA" id="ARBA00022741"/>
    </source>
</evidence>
<keyword evidence="6 7" id="KW-0067">ATP-binding</keyword>
<evidence type="ECO:0000256" key="7">
    <source>
        <dbReference type="PROSITE-ProRule" id="PRU10141"/>
    </source>
</evidence>
<dbReference type="InterPro" id="IPR000719">
    <property type="entry name" value="Prot_kinase_dom"/>
</dbReference>
<dbReference type="Proteomes" id="UP000054350">
    <property type="component" value="Unassembled WGS sequence"/>
</dbReference>
<comment type="similarity">
    <text evidence="8">Belongs to the protein kinase superfamily.</text>
</comment>
<dbReference type="STRING" id="578462.A0A0L0S6C0"/>
<feature type="compositionally biased region" description="Basic and acidic residues" evidence="9">
    <location>
        <begin position="441"/>
        <end position="460"/>
    </location>
</feature>
<dbReference type="Pfam" id="PF00069">
    <property type="entry name" value="Pkinase"/>
    <property type="match status" value="1"/>
</dbReference>
<feature type="compositionally biased region" description="Low complexity" evidence="9">
    <location>
        <begin position="121"/>
        <end position="135"/>
    </location>
</feature>
<reference evidence="11 12" key="1">
    <citation type="submission" date="2009-11" db="EMBL/GenBank/DDBJ databases">
        <title>Annotation of Allomyces macrogynus ATCC 38327.</title>
        <authorList>
            <consortium name="The Broad Institute Genome Sequencing Platform"/>
            <person name="Russ C."/>
            <person name="Cuomo C."/>
            <person name="Burger G."/>
            <person name="Gray M.W."/>
            <person name="Holland P.W.H."/>
            <person name="King N."/>
            <person name="Lang F.B.F."/>
            <person name="Roger A.J."/>
            <person name="Ruiz-Trillo I."/>
            <person name="Young S.K."/>
            <person name="Zeng Q."/>
            <person name="Gargeya S."/>
            <person name="Fitzgerald M."/>
            <person name="Haas B."/>
            <person name="Abouelleil A."/>
            <person name="Alvarado L."/>
            <person name="Arachchi H.M."/>
            <person name="Berlin A."/>
            <person name="Chapman S.B."/>
            <person name="Gearin G."/>
            <person name="Goldberg J."/>
            <person name="Griggs A."/>
            <person name="Gujja S."/>
            <person name="Hansen M."/>
            <person name="Heiman D."/>
            <person name="Howarth C."/>
            <person name="Larimer J."/>
            <person name="Lui A."/>
            <person name="MacDonald P.J.P."/>
            <person name="McCowen C."/>
            <person name="Montmayeur A."/>
            <person name="Murphy C."/>
            <person name="Neiman D."/>
            <person name="Pearson M."/>
            <person name="Priest M."/>
            <person name="Roberts A."/>
            <person name="Saif S."/>
            <person name="Shea T."/>
            <person name="Sisk P."/>
            <person name="Stolte C."/>
            <person name="Sykes S."/>
            <person name="Wortman J."/>
            <person name="Nusbaum C."/>
            <person name="Birren B."/>
        </authorList>
    </citation>
    <scope>NUCLEOTIDE SEQUENCE [LARGE SCALE GENOMIC DNA]</scope>
    <source>
        <strain evidence="11 12">ATCC 38327</strain>
    </source>
</reference>
<evidence type="ECO:0000259" key="10">
    <source>
        <dbReference type="PROSITE" id="PS50011"/>
    </source>
</evidence>
<dbReference type="VEuPathDB" id="FungiDB:AMAG_04958"/>
<evidence type="ECO:0000256" key="9">
    <source>
        <dbReference type="SAM" id="MobiDB-lite"/>
    </source>
</evidence>
<dbReference type="PROSITE" id="PS50011">
    <property type="entry name" value="PROTEIN_KINASE_DOM"/>
    <property type="match status" value="1"/>
</dbReference>
<evidence type="ECO:0000256" key="3">
    <source>
        <dbReference type="ARBA" id="ARBA00022679"/>
    </source>
</evidence>
<keyword evidence="2" id="KW-0597">Phosphoprotein</keyword>
<keyword evidence="3" id="KW-0808">Transferase</keyword>
<dbReference type="InterPro" id="IPR017441">
    <property type="entry name" value="Protein_kinase_ATP_BS"/>
</dbReference>
<feature type="region of interest" description="Disordered" evidence="9">
    <location>
        <begin position="116"/>
        <end position="145"/>
    </location>
</feature>
<evidence type="ECO:0000313" key="12">
    <source>
        <dbReference type="Proteomes" id="UP000054350"/>
    </source>
</evidence>
<sequence>MAPTMPTPLLGAMESASVPAELAHVAAATSNGPIPLPTNDHAAAATIVTDLATTPNDVDQLHDVPMSHKDFVVIKLLGTGGFARVYLVQHASSGTLYAMKVMQKIYKPRVRKAEKRKAKKAAQTDAAAASANNSPTPSPPGSPRAKIYVEGIKERDILASINNHPFLVTLRYAFQDDRHLYLLLDWVEGGELWYYVASEGMCLEDTACFYVAEIVLALEHLHSIGIIYRDLKLENILIDGSGHLKMTDFGLSKLAFDETFALKANSFCGTRDYMAPEMVSRKSYDEKLDVWGLGILLFIMLTGKLPFTGKTPKDLESAILNRKPQFPSFLTNEARDLITKLLRKDPAQRPSITAIKKHPFFRSINWAKLARLEIPPPQVPPRSTIHEEVQALLGARRRRVHSVLTADGVTAIAAANFGDLAHPLDELQRVFQDFSFPARPKAPDDHRGEKRDDEAVEKGEGAVTSSESEPVSEVEG</sequence>
<evidence type="ECO:0000256" key="2">
    <source>
        <dbReference type="ARBA" id="ARBA00022553"/>
    </source>
</evidence>
<feature type="domain" description="Protein kinase" evidence="10">
    <location>
        <begin position="71"/>
        <end position="361"/>
    </location>
</feature>
<evidence type="ECO:0000256" key="6">
    <source>
        <dbReference type="ARBA" id="ARBA00022840"/>
    </source>
</evidence>
<dbReference type="InterPro" id="IPR045270">
    <property type="entry name" value="STKc_AGC"/>
</dbReference>
<dbReference type="PANTHER" id="PTHR24351">
    <property type="entry name" value="RIBOSOMAL PROTEIN S6 KINASE"/>
    <property type="match status" value="1"/>
</dbReference>
<evidence type="ECO:0000313" key="11">
    <source>
        <dbReference type="EMBL" id="KNE58143.1"/>
    </source>
</evidence>
<organism evidence="11 12">
    <name type="scientific">Allomyces macrogynus (strain ATCC 38327)</name>
    <name type="common">Allomyces javanicus var. macrogynus</name>
    <dbReference type="NCBI Taxonomy" id="578462"/>
    <lineage>
        <taxon>Eukaryota</taxon>
        <taxon>Fungi</taxon>
        <taxon>Fungi incertae sedis</taxon>
        <taxon>Blastocladiomycota</taxon>
        <taxon>Blastocladiomycetes</taxon>
        <taxon>Blastocladiales</taxon>
        <taxon>Blastocladiaceae</taxon>
        <taxon>Allomyces</taxon>
    </lineage>
</organism>
<dbReference type="GO" id="GO:0005524">
    <property type="term" value="F:ATP binding"/>
    <property type="evidence" value="ECO:0007669"/>
    <property type="project" value="UniProtKB-UniRule"/>
</dbReference>
<gene>
    <name evidence="11" type="ORF">AMAG_04958</name>
</gene>
<dbReference type="eggNOG" id="KOG0603">
    <property type="taxonomic scope" value="Eukaryota"/>
</dbReference>
<dbReference type="InterPro" id="IPR011009">
    <property type="entry name" value="Kinase-like_dom_sf"/>
</dbReference>
<dbReference type="CDD" id="cd05123">
    <property type="entry name" value="STKc_AGC"/>
    <property type="match status" value="1"/>
</dbReference>
<dbReference type="GO" id="GO:0004674">
    <property type="term" value="F:protein serine/threonine kinase activity"/>
    <property type="evidence" value="ECO:0007669"/>
    <property type="project" value="UniProtKB-KW"/>
</dbReference>
<feature type="region of interest" description="Disordered" evidence="9">
    <location>
        <begin position="436"/>
        <end position="476"/>
    </location>
</feature>
<accession>A0A0L0S6C0</accession>
<evidence type="ECO:0000256" key="5">
    <source>
        <dbReference type="ARBA" id="ARBA00022777"/>
    </source>
</evidence>
<dbReference type="PROSITE" id="PS00107">
    <property type="entry name" value="PROTEIN_KINASE_ATP"/>
    <property type="match status" value="1"/>
</dbReference>
<evidence type="ECO:0000256" key="8">
    <source>
        <dbReference type="RuleBase" id="RU000304"/>
    </source>
</evidence>
<dbReference type="InterPro" id="IPR008271">
    <property type="entry name" value="Ser/Thr_kinase_AS"/>
</dbReference>
<dbReference type="AlphaFoldDB" id="A0A0L0S6C0"/>
<dbReference type="Gene3D" id="1.10.510.10">
    <property type="entry name" value="Transferase(Phosphotransferase) domain 1"/>
    <property type="match status" value="1"/>
</dbReference>
<proteinExistence type="inferred from homology"/>
<dbReference type="FunFam" id="1.10.510.10:FF:000210">
    <property type="entry name" value="Non-specific serine/threonine protein kinase"/>
    <property type="match status" value="1"/>
</dbReference>